<dbReference type="FunFam" id="3.40.50.1820:FF:000582">
    <property type="entry name" value="Chlorophyllase-1"/>
    <property type="match status" value="1"/>
</dbReference>
<dbReference type="InterPro" id="IPR017395">
    <property type="entry name" value="Chlorophyllase-like"/>
</dbReference>
<accession>A0A5N5MRE3</accession>
<dbReference type="GO" id="GO:0015996">
    <property type="term" value="P:chlorophyll catabolic process"/>
    <property type="evidence" value="ECO:0007669"/>
    <property type="project" value="UniProtKB-UniPathway"/>
</dbReference>
<keyword evidence="3" id="KW-1185">Reference proteome</keyword>
<gene>
    <name evidence="2" type="ORF">DKX38_008387</name>
</gene>
<evidence type="ECO:0000313" key="3">
    <source>
        <dbReference type="Proteomes" id="UP000326939"/>
    </source>
</evidence>
<dbReference type="EMBL" id="VDCV01000005">
    <property type="protein sequence ID" value="KAB5557478.1"/>
    <property type="molecule type" value="Genomic_DNA"/>
</dbReference>
<comment type="caution">
    <text evidence="2">The sequence shown here is derived from an EMBL/GenBank/DDBJ whole genome shotgun (WGS) entry which is preliminary data.</text>
</comment>
<dbReference type="GO" id="GO:0047746">
    <property type="term" value="F:chlorophyllase activity"/>
    <property type="evidence" value="ECO:0007669"/>
    <property type="project" value="TreeGrafter"/>
</dbReference>
<dbReference type="Gene3D" id="3.40.50.1820">
    <property type="entry name" value="alpha/beta hydrolase"/>
    <property type="match status" value="1"/>
</dbReference>
<organism evidence="2 3">
    <name type="scientific">Salix brachista</name>
    <dbReference type="NCBI Taxonomy" id="2182728"/>
    <lineage>
        <taxon>Eukaryota</taxon>
        <taxon>Viridiplantae</taxon>
        <taxon>Streptophyta</taxon>
        <taxon>Embryophyta</taxon>
        <taxon>Tracheophyta</taxon>
        <taxon>Spermatophyta</taxon>
        <taxon>Magnoliopsida</taxon>
        <taxon>eudicotyledons</taxon>
        <taxon>Gunneridae</taxon>
        <taxon>Pentapetalae</taxon>
        <taxon>rosids</taxon>
        <taxon>fabids</taxon>
        <taxon>Malpighiales</taxon>
        <taxon>Salicaceae</taxon>
        <taxon>Saliceae</taxon>
        <taxon>Salix</taxon>
    </lineage>
</organism>
<dbReference type="PANTHER" id="PTHR33428">
    <property type="entry name" value="CHLOROPHYLLASE-2, CHLOROPLASTIC"/>
    <property type="match status" value="1"/>
</dbReference>
<evidence type="ECO:0000256" key="1">
    <source>
        <dbReference type="SAM" id="SignalP"/>
    </source>
</evidence>
<dbReference type="UniPathway" id="UPA00674"/>
<dbReference type="SUPFAM" id="SSF53474">
    <property type="entry name" value="alpha/beta-Hydrolases"/>
    <property type="match status" value="1"/>
</dbReference>
<keyword evidence="1" id="KW-0732">Signal</keyword>
<feature type="chain" id="PRO_5024394871" evidence="1">
    <location>
        <begin position="25"/>
        <end position="357"/>
    </location>
</feature>
<dbReference type="InterPro" id="IPR029058">
    <property type="entry name" value="AB_hydrolase_fold"/>
</dbReference>
<name>A0A5N5MRE3_9ROSI</name>
<dbReference type="Pfam" id="PF07224">
    <property type="entry name" value="Chlorophyllase"/>
    <property type="match status" value="1"/>
</dbReference>
<feature type="signal peptide" evidence="1">
    <location>
        <begin position="1"/>
        <end position="24"/>
    </location>
</feature>
<dbReference type="AlphaFoldDB" id="A0A5N5MRE3"/>
<sequence length="357" mass="38035">METRLLFPLVMLLGILLESNLVFPTPVSESDHSVLEQASVFETGKFHPITSDVGTASSCSPPKPLLIVRPEEQGTYPVILFHHGTACQNSWYTDVFSFISSHGFIVVAPQLYDLIPPSGQGELDLAAKVANWLPSGLRCVLPGNIEGDLQNLALAGHSRGGYIAFALALGLADVSLEVNFSALIGVDPVAGTSKNDQLEPKILDHESCSFNISIPVAIIGTGLGNKPVFPLMPTCAPDGVSHTEIFNECRPPCSHFVTTDYGHMDVLDDDIGLVGGLARAACKGSGSGVSRDPMRKTVGGIFVAFLEAFFNGNYTEYNNILQKPNYFAPATLDPVQNKSEGTSCSGLSAMSMPAFAF</sequence>
<protein>
    <submittedName>
        <fullName evidence="2">Uncharacterized protein</fullName>
    </submittedName>
</protein>
<reference evidence="3" key="1">
    <citation type="journal article" date="2019" name="Gigascience">
        <title>De novo genome assembly of the endangered Acer yangbiense, a plant species with extremely small populations endemic to Yunnan Province, China.</title>
        <authorList>
            <person name="Yang J."/>
            <person name="Wariss H.M."/>
            <person name="Tao L."/>
            <person name="Zhang R."/>
            <person name="Yun Q."/>
            <person name="Hollingsworth P."/>
            <person name="Dao Z."/>
            <person name="Luo G."/>
            <person name="Guo H."/>
            <person name="Ma Y."/>
            <person name="Sun W."/>
        </authorList>
    </citation>
    <scope>NUCLEOTIDE SEQUENCE [LARGE SCALE GENOMIC DNA]</scope>
    <source>
        <strain evidence="3">cv. br00</strain>
    </source>
</reference>
<dbReference type="PANTHER" id="PTHR33428:SF10">
    <property type="entry name" value="CHLOROPHYLLASE-1"/>
    <property type="match status" value="1"/>
</dbReference>
<evidence type="ECO:0000313" key="2">
    <source>
        <dbReference type="EMBL" id="KAB5557478.1"/>
    </source>
</evidence>
<proteinExistence type="predicted"/>
<dbReference type="Proteomes" id="UP000326939">
    <property type="component" value="Chromosome 5"/>
</dbReference>